<evidence type="ECO:0000313" key="2">
    <source>
        <dbReference type="EMBL" id="KAJ2790229.1"/>
    </source>
</evidence>
<feature type="region of interest" description="Disordered" evidence="1">
    <location>
        <begin position="135"/>
        <end position="168"/>
    </location>
</feature>
<keyword evidence="3" id="KW-1185">Reference proteome</keyword>
<evidence type="ECO:0000256" key="1">
    <source>
        <dbReference type="SAM" id="MobiDB-lite"/>
    </source>
</evidence>
<feature type="region of interest" description="Disordered" evidence="1">
    <location>
        <begin position="1"/>
        <end position="34"/>
    </location>
</feature>
<gene>
    <name evidence="2" type="ORF">H4R20_007047</name>
</gene>
<feature type="compositionally biased region" description="Low complexity" evidence="1">
    <location>
        <begin position="75"/>
        <end position="90"/>
    </location>
</feature>
<dbReference type="EMBL" id="JANBUO010003587">
    <property type="protein sequence ID" value="KAJ2790229.1"/>
    <property type="molecule type" value="Genomic_DNA"/>
</dbReference>
<reference evidence="2" key="1">
    <citation type="submission" date="2022-07" db="EMBL/GenBank/DDBJ databases">
        <title>Phylogenomic reconstructions and comparative analyses of Kickxellomycotina fungi.</title>
        <authorList>
            <person name="Reynolds N.K."/>
            <person name="Stajich J.E."/>
            <person name="Barry K."/>
            <person name="Grigoriev I.V."/>
            <person name="Crous P."/>
            <person name="Smith M.E."/>
        </authorList>
    </citation>
    <scope>NUCLEOTIDE SEQUENCE</scope>
    <source>
        <strain evidence="2">NRRL 1565</strain>
    </source>
</reference>
<proteinExistence type="predicted"/>
<accession>A0A9W8HLN4</accession>
<protein>
    <submittedName>
        <fullName evidence="2">Uncharacterized protein</fullName>
    </submittedName>
</protein>
<feature type="region of interest" description="Disordered" evidence="1">
    <location>
        <begin position="62"/>
        <end position="102"/>
    </location>
</feature>
<evidence type="ECO:0000313" key="3">
    <source>
        <dbReference type="Proteomes" id="UP001140094"/>
    </source>
</evidence>
<dbReference type="AlphaFoldDB" id="A0A9W8HLN4"/>
<feature type="compositionally biased region" description="Gly residues" evidence="1">
    <location>
        <begin position="1"/>
        <end position="11"/>
    </location>
</feature>
<dbReference type="OrthoDB" id="5598695at2759"/>
<dbReference type="Proteomes" id="UP001140094">
    <property type="component" value="Unassembled WGS sequence"/>
</dbReference>
<sequence length="194" mass="21140">MVRGGPSGGAAVGDVHGRIGKRKPRRPVRSLSMAEQQPAFCTLRMTFLDDYQRNPGAYSRALMGTRSSLSPPPLQSLSNSSPQTPEQQRTPTPPVLHSRPPALRKDISATIRRLFPSLDDPVICKMAAAKAPVYRPLQAPSSQPSSPRPQSLPTPDESPFASDDLSREIFQMRPSVSTCSVKWAKGKPSRASRN</sequence>
<feature type="compositionally biased region" description="Low complexity" evidence="1">
    <location>
        <begin position="135"/>
        <end position="145"/>
    </location>
</feature>
<feature type="compositionally biased region" description="Basic residues" evidence="1">
    <location>
        <begin position="18"/>
        <end position="28"/>
    </location>
</feature>
<name>A0A9W8HLN4_9FUNG</name>
<comment type="caution">
    <text evidence="2">The sequence shown here is derived from an EMBL/GenBank/DDBJ whole genome shotgun (WGS) entry which is preliminary data.</text>
</comment>
<organism evidence="2 3">
    <name type="scientific">Coemansia guatemalensis</name>
    <dbReference type="NCBI Taxonomy" id="2761395"/>
    <lineage>
        <taxon>Eukaryota</taxon>
        <taxon>Fungi</taxon>
        <taxon>Fungi incertae sedis</taxon>
        <taxon>Zoopagomycota</taxon>
        <taxon>Kickxellomycotina</taxon>
        <taxon>Kickxellomycetes</taxon>
        <taxon>Kickxellales</taxon>
        <taxon>Kickxellaceae</taxon>
        <taxon>Coemansia</taxon>
    </lineage>
</organism>